<proteinExistence type="predicted"/>
<evidence type="ECO:0008006" key="4">
    <source>
        <dbReference type="Google" id="ProtNLM"/>
    </source>
</evidence>
<feature type="compositionally biased region" description="Polar residues" evidence="1">
    <location>
        <begin position="1"/>
        <end position="12"/>
    </location>
</feature>
<keyword evidence="3" id="KW-1185">Reference proteome</keyword>
<evidence type="ECO:0000313" key="2">
    <source>
        <dbReference type="EMBL" id="MFD2682123.1"/>
    </source>
</evidence>
<protein>
    <recommendedName>
        <fullName evidence="4">DUF4025 domain-containing protein</fullName>
    </recommendedName>
</protein>
<evidence type="ECO:0000313" key="3">
    <source>
        <dbReference type="Proteomes" id="UP001597506"/>
    </source>
</evidence>
<evidence type="ECO:0000256" key="1">
    <source>
        <dbReference type="SAM" id="MobiDB-lite"/>
    </source>
</evidence>
<dbReference type="EMBL" id="JBHUMF010000031">
    <property type="protein sequence ID" value="MFD2682123.1"/>
    <property type="molecule type" value="Genomic_DNA"/>
</dbReference>
<feature type="region of interest" description="Disordered" evidence="1">
    <location>
        <begin position="1"/>
        <end position="25"/>
    </location>
</feature>
<name>A0ABW5RTU2_9BACI</name>
<comment type="caution">
    <text evidence="2">The sequence shown here is derived from an EMBL/GenBank/DDBJ whole genome shotgun (WGS) entry which is preliminary data.</text>
</comment>
<gene>
    <name evidence="2" type="ORF">ACFSUL_15395</name>
</gene>
<dbReference type="RefSeq" id="WP_377936835.1">
    <property type="nucleotide sequence ID" value="NZ_JBHUMF010000031.1"/>
</dbReference>
<sequence length="64" mass="7117">MDKQKSVTSIKLPNQDEVSVEPGPSQYVNLEDPYPGDSVAEHKKQEDANNYLAEGEIGQQNENL</sequence>
<accession>A0ABW5RTU2</accession>
<dbReference type="Proteomes" id="UP001597506">
    <property type="component" value="Unassembled WGS sequence"/>
</dbReference>
<reference evidence="3" key="1">
    <citation type="journal article" date="2019" name="Int. J. Syst. Evol. Microbiol.">
        <title>The Global Catalogue of Microorganisms (GCM) 10K type strain sequencing project: providing services to taxonomists for standard genome sequencing and annotation.</title>
        <authorList>
            <consortium name="The Broad Institute Genomics Platform"/>
            <consortium name="The Broad Institute Genome Sequencing Center for Infectious Disease"/>
            <person name="Wu L."/>
            <person name="Ma J."/>
        </authorList>
    </citation>
    <scope>NUCLEOTIDE SEQUENCE [LARGE SCALE GENOMIC DNA]</scope>
    <source>
        <strain evidence="3">KCTC 3913</strain>
    </source>
</reference>
<organism evidence="2 3">
    <name type="scientific">Bacillus seohaeanensis</name>
    <dbReference type="NCBI Taxonomy" id="284580"/>
    <lineage>
        <taxon>Bacteria</taxon>
        <taxon>Bacillati</taxon>
        <taxon>Bacillota</taxon>
        <taxon>Bacilli</taxon>
        <taxon>Bacillales</taxon>
        <taxon>Bacillaceae</taxon>
        <taxon>Bacillus</taxon>
    </lineage>
</organism>